<dbReference type="OrthoDB" id="1939643at2759"/>
<feature type="region of interest" description="Disordered" evidence="7">
    <location>
        <begin position="1"/>
        <end position="385"/>
    </location>
</feature>
<comment type="similarity">
    <text evidence="2">Belongs to the CENP-C/MIF2 family.</text>
</comment>
<feature type="domain" description="Mif2/CENP-C cupin" evidence="8">
    <location>
        <begin position="542"/>
        <end position="626"/>
    </location>
</feature>
<dbReference type="GO" id="GO:0005634">
    <property type="term" value="C:nucleus"/>
    <property type="evidence" value="ECO:0007669"/>
    <property type="project" value="UniProtKB-SubCell"/>
</dbReference>
<organism evidence="10 11">
    <name type="scientific">Pseudallescheria apiosperma</name>
    <name type="common">Scedosporium apiospermum</name>
    <dbReference type="NCBI Taxonomy" id="563466"/>
    <lineage>
        <taxon>Eukaryota</taxon>
        <taxon>Fungi</taxon>
        <taxon>Dikarya</taxon>
        <taxon>Ascomycota</taxon>
        <taxon>Pezizomycotina</taxon>
        <taxon>Sordariomycetes</taxon>
        <taxon>Hypocreomycetidae</taxon>
        <taxon>Microascales</taxon>
        <taxon>Microascaceae</taxon>
        <taxon>Scedosporium</taxon>
    </lineage>
</organism>
<evidence type="ECO:0000256" key="2">
    <source>
        <dbReference type="ARBA" id="ARBA00010291"/>
    </source>
</evidence>
<name>A0A084GHN3_PSEDA</name>
<dbReference type="Proteomes" id="UP000028545">
    <property type="component" value="Unassembled WGS sequence"/>
</dbReference>
<dbReference type="EMBL" id="JOWA01000011">
    <property type="protein sequence ID" value="KEZ46845.1"/>
    <property type="molecule type" value="Genomic_DNA"/>
</dbReference>
<evidence type="ECO:0000256" key="4">
    <source>
        <dbReference type="ARBA" id="ARBA00023242"/>
    </source>
</evidence>
<dbReference type="Pfam" id="PF11699">
    <property type="entry name" value="CENP-C_C"/>
    <property type="match status" value="1"/>
</dbReference>
<evidence type="ECO:0000259" key="8">
    <source>
        <dbReference type="Pfam" id="PF11699"/>
    </source>
</evidence>
<dbReference type="InterPro" id="IPR014710">
    <property type="entry name" value="RmlC-like_jellyroll"/>
</dbReference>
<dbReference type="Gene3D" id="2.60.120.10">
    <property type="entry name" value="Jelly Rolls"/>
    <property type="match status" value="1"/>
</dbReference>
<dbReference type="InterPro" id="IPR028386">
    <property type="entry name" value="CENP-C/Mif2/cnp3"/>
</dbReference>
<feature type="compositionally biased region" description="Basic residues" evidence="7">
    <location>
        <begin position="283"/>
        <end position="292"/>
    </location>
</feature>
<sequence length="639" mass="70680">MAPRGASKVPGRIYELGEQGRQKDVNGIDAFDDRKTGVTLPDTGTLDEHGMQPLDGLFSSPRKVAATPSGSDQTGEQDMDLDTSGPGPSTILAAQKSTRLPIPRGKSPAKTNLQSPALKNPHLGPVSSPSRGSIVRSNDTNDSDDHTVTRRLDLRRGQVNGTTRAKKTNGTRRTSGRLSSDNRDEDDAILQGSTADDSLQLVHDSPLGNSIHDDTVAQPAEEESAEEEVRPKPGRRGRPKTAKASKPVPIAEEDPPAPPTDDPGNDDNDDDDDDDEDVVVSRPGRKPGRPPKKVAPNTSKRRTRASPDGDEEGEEAEEDEGPRDRSKKRQKTSSTAQPKPAAAPAIAPTKRRGRKPKSQAQARNPPEDTSILEVQRGPPLPKARGLVSIRRDANSIVQTRSGRHSYKPLEFWKGEHVTYDNEEVQDDTYRNRRMVLPSIKEVIRVEDDEEDTRRARKKHTRGRKPTGKRRAAAQEEGQEEDEQEEPEEWERDPGVISGDVVLWEPQHELYPPSNDAHVEVVEDQLAVSSDAILTRDIHDASFRFAKTLNMSFMGSGIVDLPPGAEKKPKNSRKMQMVFFVFYGKVLVTVNETEFRISAGGQWFVPRGNYYSIKNDYDRPARIFFAQACEVFTPPPEEDQ</sequence>
<feature type="compositionally biased region" description="Low complexity" evidence="7">
    <location>
        <begin position="336"/>
        <end position="348"/>
    </location>
</feature>
<evidence type="ECO:0000259" key="9">
    <source>
        <dbReference type="Pfam" id="PF15624"/>
    </source>
</evidence>
<dbReference type="SUPFAM" id="SSF51182">
    <property type="entry name" value="RmlC-like cupins"/>
    <property type="match status" value="1"/>
</dbReference>
<dbReference type="AlphaFoldDB" id="A0A084GHN3"/>
<evidence type="ECO:0000313" key="10">
    <source>
        <dbReference type="EMBL" id="KEZ46845.1"/>
    </source>
</evidence>
<proteinExistence type="inferred from homology"/>
<feature type="compositionally biased region" description="Basic residues" evidence="7">
    <location>
        <begin position="232"/>
        <end position="243"/>
    </location>
</feature>
<feature type="domain" description="Mif2 N-terminal" evidence="9">
    <location>
        <begin position="20"/>
        <end position="153"/>
    </location>
</feature>
<comment type="function">
    <text evidence="5">Component of the kinetochore, a multiprotein complex that assembles on centromeric DNA and attaches chromosomes to spindle microtubules, mediating chromosome segregation and sister chromatid segregation during meiosis and mitosis. Component of the inner kinetochore constitutive centromere-associated network (CCAN), which serves as a structural platform for outer kinetochore assembly.</text>
</comment>
<keyword evidence="11" id="KW-1185">Reference proteome</keyword>
<comment type="caution">
    <text evidence="10">The sequence shown here is derived from an EMBL/GenBank/DDBJ whole genome shotgun (WGS) entry which is preliminary data.</text>
</comment>
<evidence type="ECO:0000256" key="5">
    <source>
        <dbReference type="ARBA" id="ARBA00057947"/>
    </source>
</evidence>
<evidence type="ECO:0000256" key="1">
    <source>
        <dbReference type="ARBA" id="ARBA00004123"/>
    </source>
</evidence>
<feature type="compositionally biased region" description="Basic and acidic residues" evidence="7">
    <location>
        <begin position="143"/>
        <end position="156"/>
    </location>
</feature>
<dbReference type="InterPro" id="IPR025974">
    <property type="entry name" value="Mif2/CENP-C_cupin"/>
</dbReference>
<evidence type="ECO:0000313" key="11">
    <source>
        <dbReference type="Proteomes" id="UP000028545"/>
    </source>
</evidence>
<feature type="compositionally biased region" description="Basic and acidic residues" evidence="7">
    <location>
        <begin position="18"/>
        <end position="36"/>
    </location>
</feature>
<feature type="region of interest" description="Disordered" evidence="7">
    <location>
        <begin position="446"/>
        <end position="491"/>
    </location>
</feature>
<dbReference type="PANTHER" id="PTHR16684">
    <property type="entry name" value="CENTROMERE PROTEIN C"/>
    <property type="match status" value="1"/>
</dbReference>
<dbReference type="OMA" id="CHGRVQV"/>
<dbReference type="Pfam" id="PF15624">
    <property type="entry name" value="Mif2_N"/>
    <property type="match status" value="1"/>
</dbReference>
<dbReference type="GO" id="GO:0019237">
    <property type="term" value="F:centromeric DNA binding"/>
    <property type="evidence" value="ECO:0007669"/>
    <property type="project" value="InterPro"/>
</dbReference>
<dbReference type="PANTHER" id="PTHR16684:SF11">
    <property type="entry name" value="CENTROMERE PROTEIN C"/>
    <property type="match status" value="1"/>
</dbReference>
<feature type="compositionally biased region" description="Acidic residues" evidence="7">
    <location>
        <begin position="263"/>
        <end position="278"/>
    </location>
</feature>
<feature type="compositionally biased region" description="Basic residues" evidence="7">
    <location>
        <begin position="454"/>
        <end position="471"/>
    </location>
</feature>
<dbReference type="GO" id="GO:0000776">
    <property type="term" value="C:kinetochore"/>
    <property type="evidence" value="ECO:0007669"/>
    <property type="project" value="InterPro"/>
</dbReference>
<dbReference type="GeneID" id="27718313"/>
<dbReference type="HOGENOM" id="CLU_027966_0_0_1"/>
<dbReference type="InterPro" id="IPR028929">
    <property type="entry name" value="Mif2_N"/>
</dbReference>
<accession>A0A084GHN3</accession>
<feature type="compositionally biased region" description="Acidic residues" evidence="7">
    <location>
        <begin position="476"/>
        <end position="490"/>
    </location>
</feature>
<dbReference type="GO" id="GO:0051315">
    <property type="term" value="P:attachment of mitotic spindle microtubules to kinetochore"/>
    <property type="evidence" value="ECO:0007669"/>
    <property type="project" value="TreeGrafter"/>
</dbReference>
<comment type="subcellular location">
    <subcellularLocation>
        <location evidence="1">Nucleus</location>
    </subcellularLocation>
</comment>
<dbReference type="RefSeq" id="XP_016646644.1">
    <property type="nucleotide sequence ID" value="XM_016783011.1"/>
</dbReference>
<dbReference type="GO" id="GO:0051455">
    <property type="term" value="P:spindle attachment to meiosis I kinetochore"/>
    <property type="evidence" value="ECO:0007669"/>
    <property type="project" value="TreeGrafter"/>
</dbReference>
<keyword evidence="4" id="KW-0539">Nucleus</keyword>
<dbReference type="GO" id="GO:0051382">
    <property type="term" value="P:kinetochore assembly"/>
    <property type="evidence" value="ECO:0007669"/>
    <property type="project" value="InterPro"/>
</dbReference>
<keyword evidence="3" id="KW-0238">DNA-binding</keyword>
<reference evidence="10 11" key="1">
    <citation type="journal article" date="2014" name="Genome Announc.">
        <title>Draft genome sequence of the pathogenic fungus Scedosporium apiospermum.</title>
        <authorList>
            <person name="Vandeputte P."/>
            <person name="Ghamrawi S."/>
            <person name="Rechenmann M."/>
            <person name="Iltis A."/>
            <person name="Giraud S."/>
            <person name="Fleury M."/>
            <person name="Thornton C."/>
            <person name="Delhaes L."/>
            <person name="Meyer W."/>
            <person name="Papon N."/>
            <person name="Bouchara J.P."/>
        </authorList>
    </citation>
    <scope>NUCLEOTIDE SEQUENCE [LARGE SCALE GENOMIC DNA]</scope>
    <source>
        <strain evidence="10 11">IHEM 14462</strain>
    </source>
</reference>
<feature type="compositionally biased region" description="Acidic residues" evidence="7">
    <location>
        <begin position="308"/>
        <end position="321"/>
    </location>
</feature>
<dbReference type="KEGG" id="sapo:SAPIO_CDS0161"/>
<dbReference type="CDD" id="cd06993">
    <property type="entry name" value="cupin_CENP-C_C"/>
    <property type="match status" value="1"/>
</dbReference>
<gene>
    <name evidence="10" type="ORF">SAPIO_CDS0161</name>
</gene>
<dbReference type="VEuPathDB" id="FungiDB:SAPIO_CDS0161"/>
<evidence type="ECO:0000256" key="3">
    <source>
        <dbReference type="ARBA" id="ARBA00023125"/>
    </source>
</evidence>
<protein>
    <recommendedName>
        <fullName evidence="6">CENP-C homolog</fullName>
    </recommendedName>
</protein>
<evidence type="ECO:0000256" key="7">
    <source>
        <dbReference type="SAM" id="MobiDB-lite"/>
    </source>
</evidence>
<dbReference type="InterPro" id="IPR011051">
    <property type="entry name" value="RmlC_Cupin_sf"/>
</dbReference>
<dbReference type="FunFam" id="2.60.120.10:FF:000033">
    <property type="entry name" value="Centromere protein C 1"/>
    <property type="match status" value="1"/>
</dbReference>
<feature type="compositionally biased region" description="Polar residues" evidence="7">
    <location>
        <begin position="127"/>
        <end position="140"/>
    </location>
</feature>
<evidence type="ECO:0000256" key="6">
    <source>
        <dbReference type="ARBA" id="ARBA00075033"/>
    </source>
</evidence>